<proteinExistence type="predicted"/>
<evidence type="ECO:0000313" key="2">
    <source>
        <dbReference type="EMBL" id="MCF6139219.1"/>
    </source>
</evidence>
<feature type="domain" description="Na+-translocating membrane potential-generating system MpsC" evidence="1">
    <location>
        <begin position="139"/>
        <end position="230"/>
    </location>
</feature>
<comment type="caution">
    <text evidence="2">The sequence shown here is derived from an EMBL/GenBank/DDBJ whole genome shotgun (WGS) entry which is preliminary data.</text>
</comment>
<evidence type="ECO:0000259" key="1">
    <source>
        <dbReference type="Pfam" id="PF10057"/>
    </source>
</evidence>
<feature type="domain" description="Na+-translocating membrane potential-generating system MpsC" evidence="1">
    <location>
        <begin position="11"/>
        <end position="111"/>
    </location>
</feature>
<name>A0ABS9H2N7_9BACL</name>
<reference evidence="2 3" key="1">
    <citation type="submission" date="2022-01" db="EMBL/GenBank/DDBJ databases">
        <title>Alkalihalobacillus sp. EGI L200015, a novel bacterium isolated from a salt lake sediment.</title>
        <authorList>
            <person name="Gao L."/>
            <person name="Fang B.-Z."/>
            <person name="Li W.-J."/>
        </authorList>
    </citation>
    <scope>NUCLEOTIDE SEQUENCE [LARGE SCALE GENOMIC DNA]</scope>
    <source>
        <strain evidence="2 3">KCTC 12718</strain>
    </source>
</reference>
<dbReference type="Proteomes" id="UP001649381">
    <property type="component" value="Unassembled WGS sequence"/>
</dbReference>
<gene>
    <name evidence="2" type="ORF">L2716_15900</name>
</gene>
<dbReference type="Pfam" id="PF10057">
    <property type="entry name" value="MpsC"/>
    <property type="match status" value="2"/>
</dbReference>
<sequence length="233" mass="26916">MTLPSPNELKTKQSDISSYVGKLLRDHFGKGPGSVYVSISDPFVTIYVKGFLSATERVLYSENHEKTLKKTRDFVMDKIGDEISAYIEEVTEISIEELYYDWSLENQSGMFLGVGSLSAEDSQDTFPGKDTVHDEVILMSEQVEKRPERIRSWKINSRTLIVLREGILVEIEKQLIKDGHREILRKSKDKIEKHMLNVKNISSQIESEVEDYFIDWNFNKDQSYTVLILKPNE</sequence>
<keyword evidence="3" id="KW-1185">Reference proteome</keyword>
<dbReference type="EMBL" id="JAKIJS010000002">
    <property type="protein sequence ID" value="MCF6139219.1"/>
    <property type="molecule type" value="Genomic_DNA"/>
</dbReference>
<organism evidence="2 3">
    <name type="scientific">Pseudalkalibacillus berkeleyi</name>
    <dbReference type="NCBI Taxonomy" id="1069813"/>
    <lineage>
        <taxon>Bacteria</taxon>
        <taxon>Bacillati</taxon>
        <taxon>Bacillota</taxon>
        <taxon>Bacilli</taxon>
        <taxon>Bacillales</taxon>
        <taxon>Fictibacillaceae</taxon>
        <taxon>Pseudalkalibacillus</taxon>
    </lineage>
</organism>
<dbReference type="InterPro" id="IPR018745">
    <property type="entry name" value="MpsC"/>
</dbReference>
<dbReference type="RefSeq" id="WP_236337987.1">
    <property type="nucleotide sequence ID" value="NZ_JAKIJS010000002.1"/>
</dbReference>
<evidence type="ECO:0000313" key="3">
    <source>
        <dbReference type="Proteomes" id="UP001649381"/>
    </source>
</evidence>
<protein>
    <submittedName>
        <fullName evidence="2">DUF2294 domain-containing protein</fullName>
    </submittedName>
</protein>
<accession>A0ABS9H2N7</accession>